<comment type="similarity">
    <text evidence="1">Belongs to the ABC transporter superfamily.</text>
</comment>
<keyword evidence="4 8" id="KW-0067">ATP-binding</keyword>
<feature type="region of interest" description="Disordered" evidence="5">
    <location>
        <begin position="244"/>
        <end position="269"/>
    </location>
</feature>
<organism evidence="8 9">
    <name type="scientific">Caulobacter flavus</name>
    <dbReference type="NCBI Taxonomy" id="1679497"/>
    <lineage>
        <taxon>Bacteria</taxon>
        <taxon>Pseudomonadati</taxon>
        <taxon>Pseudomonadota</taxon>
        <taxon>Alphaproteobacteria</taxon>
        <taxon>Caulobacterales</taxon>
        <taxon>Caulobacteraceae</taxon>
        <taxon>Caulobacter</taxon>
    </lineage>
</organism>
<evidence type="ECO:0000313" key="10">
    <source>
        <dbReference type="Proteomes" id="UP000281192"/>
    </source>
</evidence>
<evidence type="ECO:0000256" key="3">
    <source>
        <dbReference type="ARBA" id="ARBA00022741"/>
    </source>
</evidence>
<dbReference type="CDD" id="cd03293">
    <property type="entry name" value="ABC_NrtD_SsuB_transporters"/>
    <property type="match status" value="1"/>
</dbReference>
<dbReference type="PROSITE" id="PS00211">
    <property type="entry name" value="ABC_TRANSPORTER_1"/>
    <property type="match status" value="1"/>
</dbReference>
<keyword evidence="3" id="KW-0547">Nucleotide-binding</keyword>
<dbReference type="OrthoDB" id="9802264at2"/>
<evidence type="ECO:0000259" key="6">
    <source>
        <dbReference type="PROSITE" id="PS50893"/>
    </source>
</evidence>
<evidence type="ECO:0000313" key="7">
    <source>
        <dbReference type="EMBL" id="AYV46441.1"/>
    </source>
</evidence>
<dbReference type="InterPro" id="IPR003439">
    <property type="entry name" value="ABC_transporter-like_ATP-bd"/>
</dbReference>
<feature type="domain" description="ABC transporter" evidence="6">
    <location>
        <begin position="5"/>
        <end position="227"/>
    </location>
</feature>
<dbReference type="Proteomes" id="UP000234483">
    <property type="component" value="Unassembled WGS sequence"/>
</dbReference>
<dbReference type="Gene3D" id="3.40.50.300">
    <property type="entry name" value="P-loop containing nucleotide triphosphate hydrolases"/>
    <property type="match status" value="1"/>
</dbReference>
<reference evidence="7 10" key="2">
    <citation type="submission" date="2018-01" db="EMBL/GenBank/DDBJ databases">
        <title>Complete genome sequence of Caulobacter flavus RHGG3.</title>
        <authorList>
            <person name="Yang E."/>
        </authorList>
    </citation>
    <scope>NUCLEOTIDE SEQUENCE [LARGE SCALE GENOMIC DNA]</scope>
    <source>
        <strain evidence="7 10">RHGG3</strain>
    </source>
</reference>
<evidence type="ECO:0000313" key="9">
    <source>
        <dbReference type="Proteomes" id="UP000234483"/>
    </source>
</evidence>
<dbReference type="InterPro" id="IPR027417">
    <property type="entry name" value="P-loop_NTPase"/>
</dbReference>
<dbReference type="PANTHER" id="PTHR42788:SF19">
    <property type="entry name" value="ALIPHATIC SULFONATES IMPORT ATP-BINDING PROTEIN SSUB 2"/>
    <property type="match status" value="1"/>
</dbReference>
<dbReference type="InterPro" id="IPR017871">
    <property type="entry name" value="ABC_transporter-like_CS"/>
</dbReference>
<dbReference type="SMART" id="SM00382">
    <property type="entry name" value="AAA"/>
    <property type="match status" value="1"/>
</dbReference>
<protein>
    <submittedName>
        <fullName evidence="8">ABC transporter ATP-binding protein</fullName>
    </submittedName>
</protein>
<dbReference type="GO" id="GO:0016887">
    <property type="term" value="F:ATP hydrolysis activity"/>
    <property type="evidence" value="ECO:0007669"/>
    <property type="project" value="InterPro"/>
</dbReference>
<reference evidence="8 9" key="1">
    <citation type="submission" date="2017-12" db="EMBL/GenBank/DDBJ databases">
        <title>The genome sequence of Caulobacter flavus CGMCC1 15093.</title>
        <authorList>
            <person name="Gao J."/>
            <person name="Mao X."/>
            <person name="Sun J."/>
        </authorList>
    </citation>
    <scope>NUCLEOTIDE SEQUENCE [LARGE SCALE GENOMIC DNA]</scope>
    <source>
        <strain evidence="8 9">CGMCC1 15093</strain>
    </source>
</reference>
<evidence type="ECO:0000256" key="5">
    <source>
        <dbReference type="SAM" id="MobiDB-lite"/>
    </source>
</evidence>
<dbReference type="EMBL" id="CP026100">
    <property type="protein sequence ID" value="AYV46441.1"/>
    <property type="molecule type" value="Genomic_DNA"/>
</dbReference>
<dbReference type="KEGG" id="cfh:C1707_09290"/>
<dbReference type="InterPro" id="IPR003593">
    <property type="entry name" value="AAA+_ATPase"/>
</dbReference>
<proteinExistence type="inferred from homology"/>
<evidence type="ECO:0000256" key="4">
    <source>
        <dbReference type="ARBA" id="ARBA00022840"/>
    </source>
</evidence>
<dbReference type="PROSITE" id="PS50893">
    <property type="entry name" value="ABC_TRANSPORTER_2"/>
    <property type="match status" value="1"/>
</dbReference>
<dbReference type="Proteomes" id="UP000281192">
    <property type="component" value="Chromosome"/>
</dbReference>
<dbReference type="AlphaFoldDB" id="A0A2N5CRY6"/>
<accession>A0A2N5CRY6</accession>
<dbReference type="EMBL" id="PJRQ01000030">
    <property type="protein sequence ID" value="PLR12739.1"/>
    <property type="molecule type" value="Genomic_DNA"/>
</dbReference>
<gene>
    <name evidence="7" type="ORF">C1707_09290</name>
    <name evidence="8" type="ORF">CFHF_14975</name>
</gene>
<dbReference type="SUPFAM" id="SSF52540">
    <property type="entry name" value="P-loop containing nucleoside triphosphate hydrolases"/>
    <property type="match status" value="1"/>
</dbReference>
<dbReference type="InterPro" id="IPR050166">
    <property type="entry name" value="ABC_transporter_ATP-bind"/>
</dbReference>
<dbReference type="GO" id="GO:0005524">
    <property type="term" value="F:ATP binding"/>
    <property type="evidence" value="ECO:0007669"/>
    <property type="project" value="UniProtKB-KW"/>
</dbReference>
<evidence type="ECO:0000256" key="2">
    <source>
        <dbReference type="ARBA" id="ARBA00022448"/>
    </source>
</evidence>
<keyword evidence="10" id="KW-1185">Reference proteome</keyword>
<name>A0A2N5CRY6_9CAUL</name>
<sequence>MTTIASLSSVEVDYPRGRALGPVDLALAAGEVTAMVGPSGCGKSTALRLLAGLEQPTRGTVTRAAGKGETSVVFQAPTLAPWMSAAANVALPLELAGMPARQAREKAREALARVGLDGAQDARPAQLSGGMAMRASLARALVTRPRLLLLDEPFAALDEITRRALADDVLALCRHLSPAVVFVTHNVEEAVYMAGRVVVLTPGPGVVAGEVAVEGPLVRPPGFRTTAQFRETVEAVSALLARPPRSLRDSSPRGGASDGRGEAEAGGVA</sequence>
<evidence type="ECO:0000313" key="8">
    <source>
        <dbReference type="EMBL" id="PLR12739.1"/>
    </source>
</evidence>
<evidence type="ECO:0000256" key="1">
    <source>
        <dbReference type="ARBA" id="ARBA00005417"/>
    </source>
</evidence>
<keyword evidence="2" id="KW-0813">Transport</keyword>
<dbReference type="Pfam" id="PF00005">
    <property type="entry name" value="ABC_tran"/>
    <property type="match status" value="1"/>
</dbReference>
<dbReference type="PANTHER" id="PTHR42788">
    <property type="entry name" value="TAURINE IMPORT ATP-BINDING PROTEIN-RELATED"/>
    <property type="match status" value="1"/>
</dbReference>